<dbReference type="Pfam" id="PF00583">
    <property type="entry name" value="Acetyltransf_1"/>
    <property type="match status" value="1"/>
</dbReference>
<gene>
    <name evidence="2" type="ORF">E4635_02295</name>
</gene>
<dbReference type="EMBL" id="SRLH01000001">
    <property type="protein sequence ID" value="TGD59781.1"/>
    <property type="molecule type" value="Genomic_DNA"/>
</dbReference>
<proteinExistence type="predicted"/>
<dbReference type="Proteomes" id="UP000297407">
    <property type="component" value="Unassembled WGS sequence"/>
</dbReference>
<keyword evidence="2" id="KW-0808">Transferase</keyword>
<accession>A0A4Z0LD25</accession>
<dbReference type="InterPro" id="IPR000182">
    <property type="entry name" value="GNAT_dom"/>
</dbReference>
<dbReference type="InterPro" id="IPR016181">
    <property type="entry name" value="Acyl_CoA_acyltransferase"/>
</dbReference>
<dbReference type="Gene3D" id="3.40.630.30">
    <property type="match status" value="1"/>
</dbReference>
<evidence type="ECO:0000259" key="1">
    <source>
        <dbReference type="PROSITE" id="PS51186"/>
    </source>
</evidence>
<name>A0A4Z0LD25_9FLAO</name>
<dbReference type="SUPFAM" id="SSF55729">
    <property type="entry name" value="Acyl-CoA N-acyltransferases (Nat)"/>
    <property type="match status" value="1"/>
</dbReference>
<dbReference type="RefSeq" id="WP_135524988.1">
    <property type="nucleotide sequence ID" value="NZ_SRLH01000001.1"/>
</dbReference>
<keyword evidence="3" id="KW-1185">Reference proteome</keyword>
<evidence type="ECO:0000313" key="3">
    <source>
        <dbReference type="Proteomes" id="UP000297407"/>
    </source>
</evidence>
<organism evidence="2 3">
    <name type="scientific">Flavobacterium humi</name>
    <dbReference type="NCBI Taxonomy" id="2562683"/>
    <lineage>
        <taxon>Bacteria</taxon>
        <taxon>Pseudomonadati</taxon>
        <taxon>Bacteroidota</taxon>
        <taxon>Flavobacteriia</taxon>
        <taxon>Flavobacteriales</taxon>
        <taxon>Flavobacteriaceae</taxon>
        <taxon>Flavobacterium</taxon>
    </lineage>
</organism>
<dbReference type="GO" id="GO:0016747">
    <property type="term" value="F:acyltransferase activity, transferring groups other than amino-acyl groups"/>
    <property type="evidence" value="ECO:0007669"/>
    <property type="project" value="InterPro"/>
</dbReference>
<comment type="caution">
    <text evidence="2">The sequence shown here is derived from an EMBL/GenBank/DDBJ whole genome shotgun (WGS) entry which is preliminary data.</text>
</comment>
<feature type="domain" description="N-acetyltransferase" evidence="1">
    <location>
        <begin position="115"/>
        <end position="244"/>
    </location>
</feature>
<sequence length="244" mass="28081">MKNIAHKNIENLTSLWKIASLPFEGFHTEEKYHFTQVPHSDWPQKLWFTHKPEKPSLQKAFQLIKDSAGNLSYSHWDDFASDSYQIIEKAGFVKKSEQIGMSLKLNQKVKCDNRLVFKKINNKEEANIWAEIYPLSFGYTIDAEVVDRSKTVVEFYLAYFEGNPIGTAMVLFSDNVIGIHGVGVIPEMRKKGFAEEIMQFLINQAIDRNVEYATLQSSAMGKNIYLKMGFSEDFLMTNYTLPVE</sequence>
<evidence type="ECO:0000313" key="2">
    <source>
        <dbReference type="EMBL" id="TGD59781.1"/>
    </source>
</evidence>
<reference evidence="2 3" key="1">
    <citation type="submission" date="2019-04" db="EMBL/GenBank/DDBJ databases">
        <title>Flavobacterium sp. strain DS2-A Genome sequencing and assembly.</title>
        <authorList>
            <person name="Kim I."/>
        </authorList>
    </citation>
    <scope>NUCLEOTIDE SEQUENCE [LARGE SCALE GENOMIC DNA]</scope>
    <source>
        <strain evidence="2 3">DS2-A</strain>
    </source>
</reference>
<protein>
    <submittedName>
        <fullName evidence="2">N-acetyltransferase</fullName>
    </submittedName>
</protein>
<dbReference type="PROSITE" id="PS51186">
    <property type="entry name" value="GNAT"/>
    <property type="match status" value="1"/>
</dbReference>
<dbReference type="OrthoDB" id="1096234at2"/>
<dbReference type="AlphaFoldDB" id="A0A4Z0LD25"/>